<accession>A0A371CVB7</accession>
<proteinExistence type="predicted"/>
<gene>
    <name evidence="2" type="ORF">OH76DRAFT_1111932</name>
</gene>
<protein>
    <submittedName>
        <fullName evidence="2">Uncharacterized protein</fullName>
    </submittedName>
</protein>
<dbReference type="EMBL" id="KZ857453">
    <property type="protein sequence ID" value="RDX44222.1"/>
    <property type="molecule type" value="Genomic_DNA"/>
</dbReference>
<feature type="compositionally biased region" description="Low complexity" evidence="1">
    <location>
        <begin position="145"/>
        <end position="154"/>
    </location>
</feature>
<evidence type="ECO:0000313" key="2">
    <source>
        <dbReference type="EMBL" id="RDX44222.1"/>
    </source>
</evidence>
<organism evidence="2 3">
    <name type="scientific">Lentinus brumalis</name>
    <dbReference type="NCBI Taxonomy" id="2498619"/>
    <lineage>
        <taxon>Eukaryota</taxon>
        <taxon>Fungi</taxon>
        <taxon>Dikarya</taxon>
        <taxon>Basidiomycota</taxon>
        <taxon>Agaricomycotina</taxon>
        <taxon>Agaricomycetes</taxon>
        <taxon>Polyporales</taxon>
        <taxon>Polyporaceae</taxon>
        <taxon>Lentinus</taxon>
    </lineage>
</organism>
<dbReference type="AlphaFoldDB" id="A0A371CVB7"/>
<reference evidence="2 3" key="1">
    <citation type="journal article" date="2018" name="Biotechnol. Biofuels">
        <title>Integrative visual omics of the white-rot fungus Polyporus brumalis exposes the biotechnological potential of its oxidative enzymes for delignifying raw plant biomass.</title>
        <authorList>
            <person name="Miyauchi S."/>
            <person name="Rancon A."/>
            <person name="Drula E."/>
            <person name="Hage H."/>
            <person name="Chaduli D."/>
            <person name="Favel A."/>
            <person name="Grisel S."/>
            <person name="Henrissat B."/>
            <person name="Herpoel-Gimbert I."/>
            <person name="Ruiz-Duenas F.J."/>
            <person name="Chevret D."/>
            <person name="Hainaut M."/>
            <person name="Lin J."/>
            <person name="Wang M."/>
            <person name="Pangilinan J."/>
            <person name="Lipzen A."/>
            <person name="Lesage-Meessen L."/>
            <person name="Navarro D."/>
            <person name="Riley R."/>
            <person name="Grigoriev I.V."/>
            <person name="Zhou S."/>
            <person name="Raouche S."/>
            <person name="Rosso M.N."/>
        </authorList>
    </citation>
    <scope>NUCLEOTIDE SEQUENCE [LARGE SCALE GENOMIC DNA]</scope>
    <source>
        <strain evidence="2 3">BRFM 1820</strain>
    </source>
</reference>
<evidence type="ECO:0000256" key="1">
    <source>
        <dbReference type="SAM" id="MobiDB-lite"/>
    </source>
</evidence>
<dbReference type="Proteomes" id="UP000256964">
    <property type="component" value="Unassembled WGS sequence"/>
</dbReference>
<evidence type="ECO:0000313" key="3">
    <source>
        <dbReference type="Proteomes" id="UP000256964"/>
    </source>
</evidence>
<sequence length="164" mass="18318">MSATLFTKVTMGGVWAWNFTSSRCGGLRAGCVEREVAADYPSLCRQLEPVSDLMHTDDSSRVRESLQESCIPNDEHHTLHSKQMRGERHERAQNPLQQITQIESVSTLSLNTPVPKLLSTYIEQYALLRTRERKMLDTTSSTGLASSAPGSPSRCRPPRRARAC</sequence>
<name>A0A371CVB7_9APHY</name>
<keyword evidence="3" id="KW-1185">Reference proteome</keyword>
<feature type="region of interest" description="Disordered" evidence="1">
    <location>
        <begin position="137"/>
        <end position="164"/>
    </location>
</feature>